<proteinExistence type="predicted"/>
<dbReference type="AlphaFoldDB" id="A0A6P8XSG5"/>
<reference evidence="3" key="1">
    <citation type="submission" date="2025-08" db="UniProtKB">
        <authorList>
            <consortium name="RefSeq"/>
        </authorList>
    </citation>
    <scope>IDENTIFICATION</scope>
    <source>
        <strain evidence="3">15112-1751.03</strain>
        <tissue evidence="3">Whole Adult</tissue>
    </source>
</reference>
<name>A0A6P8XSG5_DROAB</name>
<keyword evidence="2" id="KW-1185">Reference proteome</keyword>
<dbReference type="Proteomes" id="UP000515160">
    <property type="component" value="Chromosome X"/>
</dbReference>
<dbReference type="GeneID" id="117578275"/>
<feature type="region of interest" description="Disordered" evidence="1">
    <location>
        <begin position="299"/>
        <end position="330"/>
    </location>
</feature>
<evidence type="ECO:0000313" key="3">
    <source>
        <dbReference type="RefSeq" id="XP_034119591.1"/>
    </source>
</evidence>
<protein>
    <submittedName>
        <fullName evidence="3">Uncharacterized protein LOC117578275</fullName>
    </submittedName>
</protein>
<evidence type="ECO:0000313" key="2">
    <source>
        <dbReference type="Proteomes" id="UP000515160"/>
    </source>
</evidence>
<organism evidence="2 3">
    <name type="scientific">Drosophila albomicans</name>
    <name type="common">Fruit fly</name>
    <dbReference type="NCBI Taxonomy" id="7291"/>
    <lineage>
        <taxon>Eukaryota</taxon>
        <taxon>Metazoa</taxon>
        <taxon>Ecdysozoa</taxon>
        <taxon>Arthropoda</taxon>
        <taxon>Hexapoda</taxon>
        <taxon>Insecta</taxon>
        <taxon>Pterygota</taxon>
        <taxon>Neoptera</taxon>
        <taxon>Endopterygota</taxon>
        <taxon>Diptera</taxon>
        <taxon>Brachycera</taxon>
        <taxon>Muscomorpha</taxon>
        <taxon>Ephydroidea</taxon>
        <taxon>Drosophilidae</taxon>
        <taxon>Drosophila</taxon>
    </lineage>
</organism>
<accession>A0A6P8XSG5</accession>
<dbReference type="RefSeq" id="XP_034119591.1">
    <property type="nucleotide sequence ID" value="XM_034263700.2"/>
</dbReference>
<dbReference type="OrthoDB" id="7861362at2759"/>
<gene>
    <name evidence="3" type="primary">LOC117578275</name>
</gene>
<sequence length="330" mass="37780">MCSPCCVICCGGCQDCCTDCCGGGCCTNLCCGGCCPTGVRATQTLQFPSEHRWFERCTSANCVSCQDTTTTNECSCICRRNRHIIEALTCLFNTTIPHMVSTLFKLVVQQNEPLKRFPRDRKWDVMEHVKAPYTELNDLEIYDSMYDRCGLPIEPLHSDNIYKIVRLMFLAKVLTLEQQKYLLRMLKRLNQHAHCPVDLYLLLQTLENVNVKELMCSIHRQEEFVRSLHTARQCHKLCDLYNQVVTVDKRSVQRHRRRLRYGNKNHLKATMMEKQPSDESAAVRQSQLQRQYCDRKADLVSTAASPNGTTTSSVGRTRYAGSRNPSRSSK</sequence>
<evidence type="ECO:0000256" key="1">
    <source>
        <dbReference type="SAM" id="MobiDB-lite"/>
    </source>
</evidence>
<feature type="compositionally biased region" description="Polar residues" evidence="1">
    <location>
        <begin position="302"/>
        <end position="315"/>
    </location>
</feature>